<dbReference type="EMBL" id="KQ434931">
    <property type="protein sequence ID" value="KZC11777.1"/>
    <property type="molecule type" value="Genomic_DNA"/>
</dbReference>
<accession>A0A154PIX9</accession>
<name>A0A154PIX9_DUFNO</name>
<evidence type="ECO:0000313" key="2">
    <source>
        <dbReference type="Proteomes" id="UP000076502"/>
    </source>
</evidence>
<dbReference type="AlphaFoldDB" id="A0A154PIX9"/>
<dbReference type="Proteomes" id="UP000076502">
    <property type="component" value="Unassembled WGS sequence"/>
</dbReference>
<organism evidence="1 2">
    <name type="scientific">Dufourea novaeangliae</name>
    <name type="common">Sweat bee</name>
    <dbReference type="NCBI Taxonomy" id="178035"/>
    <lineage>
        <taxon>Eukaryota</taxon>
        <taxon>Metazoa</taxon>
        <taxon>Ecdysozoa</taxon>
        <taxon>Arthropoda</taxon>
        <taxon>Hexapoda</taxon>
        <taxon>Insecta</taxon>
        <taxon>Pterygota</taxon>
        <taxon>Neoptera</taxon>
        <taxon>Endopterygota</taxon>
        <taxon>Hymenoptera</taxon>
        <taxon>Apocrita</taxon>
        <taxon>Aculeata</taxon>
        <taxon>Apoidea</taxon>
        <taxon>Anthophila</taxon>
        <taxon>Halictidae</taxon>
        <taxon>Rophitinae</taxon>
        <taxon>Dufourea</taxon>
    </lineage>
</organism>
<reference evidence="1 2" key="1">
    <citation type="submission" date="2015-07" db="EMBL/GenBank/DDBJ databases">
        <title>The genome of Dufourea novaeangliae.</title>
        <authorList>
            <person name="Pan H."/>
            <person name="Kapheim K."/>
        </authorList>
    </citation>
    <scope>NUCLEOTIDE SEQUENCE [LARGE SCALE GENOMIC DNA]</scope>
    <source>
        <strain evidence="1">0120121106</strain>
        <tissue evidence="1">Whole body</tissue>
    </source>
</reference>
<evidence type="ECO:0000313" key="1">
    <source>
        <dbReference type="EMBL" id="KZC11777.1"/>
    </source>
</evidence>
<proteinExistence type="predicted"/>
<keyword evidence="2" id="KW-1185">Reference proteome</keyword>
<sequence length="415" mass="45720">MGNAGSSQPSKSRKDRKKEGCDGLVLLPIVLRDRCVRGLTVPTPPGCFVLFVQRRIQTGGMVRLHAAGAFHQIVLRFTFQLTAGASRRTVVARPRYPSVHEDRELRRGARVVQRSTADATPAQLLGGVPFRVVVVPGYRRAETLSAYRGEAAGGAGNAAFPCVWSTRHWGPVRLPEQSAILDHKAPIGRPFRGQSERGPQIPLGLFLDRVTLPDVFLDGLQGRALPLAQLPYSLAEHLAEIGPFADLERFRLQTARILVRGLSFVEDLQHVAPFHGDFQMLGDLLLVEVVVLTDRVAYPFDARPLFLAAYLTDRVQKPGRPRLRGFWLVHLVSVGRLPTRTTPAAAAYPPATYLARLQTPDGQRWERLRVVRVTAATFTSCDPLPCRGFPVWLIWGTFAGGSFTTSCTRGPSFLG</sequence>
<protein>
    <submittedName>
        <fullName evidence="1">Uncharacterized protein</fullName>
    </submittedName>
</protein>
<gene>
    <name evidence="1" type="ORF">WN55_03613</name>
</gene>